<evidence type="ECO:0000256" key="1">
    <source>
        <dbReference type="SAM" id="MobiDB-lite"/>
    </source>
</evidence>
<proteinExistence type="predicted"/>
<keyword evidence="3" id="KW-1185">Reference proteome</keyword>
<feature type="non-terminal residue" evidence="2">
    <location>
        <position position="1"/>
    </location>
</feature>
<reference evidence="2" key="1">
    <citation type="submission" date="2017-07" db="EMBL/GenBank/DDBJ databases">
        <title>Taro Niue Genome Assembly and Annotation.</title>
        <authorList>
            <person name="Atibalentja N."/>
            <person name="Keating K."/>
            <person name="Fields C.J."/>
        </authorList>
    </citation>
    <scope>NUCLEOTIDE SEQUENCE</scope>
    <source>
        <strain evidence="2">Niue_2</strain>
        <tissue evidence="2">Leaf</tissue>
    </source>
</reference>
<feature type="compositionally biased region" description="Polar residues" evidence="1">
    <location>
        <begin position="240"/>
        <end position="255"/>
    </location>
</feature>
<name>A0A843VSP1_COLES</name>
<dbReference type="EMBL" id="NMUH01002025">
    <property type="protein sequence ID" value="MQL97267.1"/>
    <property type="molecule type" value="Genomic_DNA"/>
</dbReference>
<organism evidence="2 3">
    <name type="scientific">Colocasia esculenta</name>
    <name type="common">Wild taro</name>
    <name type="synonym">Arum esculentum</name>
    <dbReference type="NCBI Taxonomy" id="4460"/>
    <lineage>
        <taxon>Eukaryota</taxon>
        <taxon>Viridiplantae</taxon>
        <taxon>Streptophyta</taxon>
        <taxon>Embryophyta</taxon>
        <taxon>Tracheophyta</taxon>
        <taxon>Spermatophyta</taxon>
        <taxon>Magnoliopsida</taxon>
        <taxon>Liliopsida</taxon>
        <taxon>Araceae</taxon>
        <taxon>Aroideae</taxon>
        <taxon>Colocasieae</taxon>
        <taxon>Colocasia</taxon>
    </lineage>
</organism>
<comment type="caution">
    <text evidence="2">The sequence shown here is derived from an EMBL/GenBank/DDBJ whole genome shotgun (WGS) entry which is preliminary data.</text>
</comment>
<feature type="region of interest" description="Disordered" evidence="1">
    <location>
        <begin position="240"/>
        <end position="270"/>
    </location>
</feature>
<gene>
    <name evidence="2" type="ORF">Taro_029955</name>
</gene>
<sequence length="384" mass="42725">RDMSRPERDTQGRRVRVTVVLVDRGHVRHVSSAGQSSKGDRDAQVRESRRFPVLLLVLSRTVVEQGLRHLQQCKFPSLYALGHAPGSEMADRRDWGGGGDDQEDNTQRMIERIWESLTEICTRLDQPAPVQNAVPVVEEAVLAAPVVPPVGVEVPLVVSMVPEFPARPAAAEETTALVERFLRYAPYVVTDNTMMVEYFIRGLRPELQDAVAPLMCRTVEEAAQRAAVLERTLQFRQSQSQVSGSGNFRLPQQSQGVSKGKAPSGASSSGVTLVDSQDIMLEIVHLEDMVMAEEYSSSNKHISRQQIEVEEYLFREEVERDMSRPERDTKGRRVRVTAVLVDRGNVRHVSSAGQLSTGDHDAQVRRDLVAVGLHVAFRTAVGFK</sequence>
<dbReference type="Proteomes" id="UP000652761">
    <property type="component" value="Unassembled WGS sequence"/>
</dbReference>
<feature type="compositionally biased region" description="Low complexity" evidence="1">
    <location>
        <begin position="256"/>
        <end position="270"/>
    </location>
</feature>
<evidence type="ECO:0000313" key="3">
    <source>
        <dbReference type="Proteomes" id="UP000652761"/>
    </source>
</evidence>
<protein>
    <submittedName>
        <fullName evidence="2">Uncharacterized protein</fullName>
    </submittedName>
</protein>
<dbReference type="AlphaFoldDB" id="A0A843VSP1"/>
<accession>A0A843VSP1</accession>
<evidence type="ECO:0000313" key="2">
    <source>
        <dbReference type="EMBL" id="MQL97267.1"/>
    </source>
</evidence>